<keyword evidence="4 5" id="KW-0472">Membrane</keyword>
<gene>
    <name evidence="7" type="ORF">CPA57_05915</name>
</gene>
<comment type="subcellular location">
    <subcellularLocation>
        <location evidence="1">Membrane</location>
        <topology evidence="1">Multi-pass membrane protein</topology>
    </subcellularLocation>
</comment>
<dbReference type="RefSeq" id="WP_182081925.1">
    <property type="nucleotide sequence ID" value="NZ_NWUS01000002.1"/>
</dbReference>
<proteinExistence type="predicted"/>
<evidence type="ECO:0000313" key="8">
    <source>
        <dbReference type="Proteomes" id="UP001516390"/>
    </source>
</evidence>
<feature type="transmembrane region" description="Helical" evidence="5">
    <location>
        <begin position="82"/>
        <end position="100"/>
    </location>
</feature>
<protein>
    <recommendedName>
        <fullName evidence="6">TM2 domain-containing protein</fullName>
    </recommendedName>
</protein>
<sequence length="158" mass="17147">MRGTILNYDVKQGEGIISGGDGKRYSFKGSSFGSEVALLRNGTAVDFEVQDGEAQSIFVVPETRQGGLGNVFEEIGGKSKMIAGLLALFCGGLGVHKFYLGYNRAGIIMLLVTVFGIILLGLPSLIIAAIAFIEGIIYMTKSDEAFYLTYVKNRKEWF</sequence>
<feature type="transmembrane region" description="Helical" evidence="5">
    <location>
        <begin position="106"/>
        <end position="133"/>
    </location>
</feature>
<evidence type="ECO:0000256" key="3">
    <source>
        <dbReference type="ARBA" id="ARBA00022989"/>
    </source>
</evidence>
<keyword evidence="3 5" id="KW-1133">Transmembrane helix</keyword>
<accession>A0ABR5ZNC4</accession>
<reference evidence="7 8" key="1">
    <citation type="submission" date="2017-09" db="EMBL/GenBank/DDBJ databases">
        <authorList>
            <person name="Jakob F."/>
        </authorList>
    </citation>
    <scope>NUCLEOTIDE SEQUENCE [LARGE SCALE GENOMIC DNA]</scope>
    <source>
        <strain evidence="7 8">TMW 2.1880</strain>
    </source>
</reference>
<evidence type="ECO:0000256" key="1">
    <source>
        <dbReference type="ARBA" id="ARBA00004141"/>
    </source>
</evidence>
<dbReference type="EMBL" id="NWUS01000002">
    <property type="protein sequence ID" value="MBA5725811.1"/>
    <property type="molecule type" value="Genomic_DNA"/>
</dbReference>
<name>A0ABR5ZNC4_9PROT</name>
<evidence type="ECO:0000313" key="7">
    <source>
        <dbReference type="EMBL" id="MBA5725811.1"/>
    </source>
</evidence>
<organism evidence="7 8">
    <name type="scientific">Bombella favorum</name>
    <dbReference type="NCBI Taxonomy" id="2039164"/>
    <lineage>
        <taxon>Bacteria</taxon>
        <taxon>Pseudomonadati</taxon>
        <taxon>Pseudomonadota</taxon>
        <taxon>Alphaproteobacteria</taxon>
        <taxon>Acetobacterales</taxon>
        <taxon>Acetobacteraceae</taxon>
        <taxon>Bombella</taxon>
    </lineage>
</organism>
<keyword evidence="2 5" id="KW-0812">Transmembrane</keyword>
<dbReference type="Pfam" id="PF05154">
    <property type="entry name" value="TM2"/>
    <property type="match status" value="1"/>
</dbReference>
<feature type="domain" description="TM2" evidence="6">
    <location>
        <begin position="77"/>
        <end position="121"/>
    </location>
</feature>
<dbReference type="Proteomes" id="UP001516390">
    <property type="component" value="Unassembled WGS sequence"/>
</dbReference>
<dbReference type="InterPro" id="IPR007829">
    <property type="entry name" value="TM2"/>
</dbReference>
<evidence type="ECO:0000256" key="2">
    <source>
        <dbReference type="ARBA" id="ARBA00022692"/>
    </source>
</evidence>
<evidence type="ECO:0000259" key="6">
    <source>
        <dbReference type="Pfam" id="PF05154"/>
    </source>
</evidence>
<evidence type="ECO:0000256" key="5">
    <source>
        <dbReference type="SAM" id="Phobius"/>
    </source>
</evidence>
<evidence type="ECO:0000256" key="4">
    <source>
        <dbReference type="ARBA" id="ARBA00023136"/>
    </source>
</evidence>
<comment type="caution">
    <text evidence="7">The sequence shown here is derived from an EMBL/GenBank/DDBJ whole genome shotgun (WGS) entry which is preliminary data.</text>
</comment>
<keyword evidence="8" id="KW-1185">Reference proteome</keyword>